<organism evidence="2 3">
    <name type="scientific">Marasmius oreades</name>
    <name type="common">fairy-ring Marasmius</name>
    <dbReference type="NCBI Taxonomy" id="181124"/>
    <lineage>
        <taxon>Eukaryota</taxon>
        <taxon>Fungi</taxon>
        <taxon>Dikarya</taxon>
        <taxon>Basidiomycota</taxon>
        <taxon>Agaricomycotina</taxon>
        <taxon>Agaricomycetes</taxon>
        <taxon>Agaricomycetidae</taxon>
        <taxon>Agaricales</taxon>
        <taxon>Marasmiineae</taxon>
        <taxon>Marasmiaceae</taxon>
        <taxon>Marasmius</taxon>
    </lineage>
</organism>
<dbReference type="Proteomes" id="UP001049176">
    <property type="component" value="Chromosome 4"/>
</dbReference>
<accession>A0A9P7S401</accession>
<evidence type="ECO:0000313" key="2">
    <source>
        <dbReference type="EMBL" id="KAG7094296.1"/>
    </source>
</evidence>
<reference evidence="2" key="1">
    <citation type="journal article" date="2021" name="Genome Biol. Evol.">
        <title>The assembled and annotated genome of the fairy-ring fungus Marasmius oreades.</title>
        <authorList>
            <person name="Hiltunen M."/>
            <person name="Ament-Velasquez S.L."/>
            <person name="Johannesson H."/>
        </authorList>
    </citation>
    <scope>NUCLEOTIDE SEQUENCE</scope>
    <source>
        <strain evidence="2">03SP1</strain>
    </source>
</reference>
<dbReference type="RefSeq" id="XP_043010766.1">
    <property type="nucleotide sequence ID" value="XM_043152680.1"/>
</dbReference>
<comment type="caution">
    <text evidence="2">The sequence shown here is derived from an EMBL/GenBank/DDBJ whole genome shotgun (WGS) entry which is preliminary data.</text>
</comment>
<feature type="region of interest" description="Disordered" evidence="1">
    <location>
        <begin position="354"/>
        <end position="382"/>
    </location>
</feature>
<feature type="compositionally biased region" description="Acidic residues" evidence="1">
    <location>
        <begin position="364"/>
        <end position="382"/>
    </location>
</feature>
<dbReference type="OrthoDB" id="3232711at2759"/>
<keyword evidence="3" id="KW-1185">Reference proteome</keyword>
<dbReference type="GeneID" id="66076973"/>
<name>A0A9P7S401_9AGAR</name>
<evidence type="ECO:0000313" key="3">
    <source>
        <dbReference type="Proteomes" id="UP001049176"/>
    </source>
</evidence>
<dbReference type="KEGG" id="more:E1B28_007897"/>
<dbReference type="AlphaFoldDB" id="A0A9P7S401"/>
<evidence type="ECO:0000256" key="1">
    <source>
        <dbReference type="SAM" id="MobiDB-lite"/>
    </source>
</evidence>
<proteinExistence type="predicted"/>
<sequence length="382" mass="44416">MTCKKKLTDFQECSRITQQTSLLQRIRKYQDSLLIHIPALRPLIEAEPPECTSLETMNLFLPSSLNKRSHTLIPTELIQLEDCLRFAQAHESLSQLRAQLRSRSVVYKNTSRLQPSQGMYTKMNTLQDKIEARITMIAATYRAARAALVKTRKQGEWMNSLKELQDTDIRGISERVLKEKEKEDWRLAQERSGLGADAIDEVLNERNVPTIPFNPILSLGQSKQVLSWIWYTRLTMVGGERVADGASFKEIQDSLRSEWCKARAHAHRPREELRLVEEEMRRSIEYCYYVASWWERQIGRRDVSPFLQEGLTAYAKEHAHVERNRGRHWAQLWHPIRERAKVILSHLSDPRHNATLPSMSPLEVEVEMDEDKGREESDDDGN</sequence>
<gene>
    <name evidence="2" type="ORF">E1B28_007897</name>
</gene>
<protein>
    <submittedName>
        <fullName evidence="2">Uncharacterized protein</fullName>
    </submittedName>
</protein>
<dbReference type="EMBL" id="CM032184">
    <property type="protein sequence ID" value="KAG7094296.1"/>
    <property type="molecule type" value="Genomic_DNA"/>
</dbReference>